<sequence length="173" mass="19346">MSSAHNDVVELILKDHRRMEELFRTMRNAEADRAGALAEFANLLIAHGEAEEEKVYPDLARRDPVDEEDVEHGVHEHQEGNEALLALLEIADTSSDAWDEKLEDLVAAVTHHLDEEERTLLNDAREHVPDARRAELAEAFVMSRAEHLDAACGSPANVRAVVERGKREGKGED</sequence>
<dbReference type="EMBL" id="JAVREQ010000001">
    <property type="protein sequence ID" value="MDT0377831.1"/>
    <property type="molecule type" value="Genomic_DNA"/>
</dbReference>
<dbReference type="PANTHER" id="PTHR35585">
    <property type="entry name" value="HHE DOMAIN PROTEIN (AFU_ORTHOLOGUE AFUA_4G00730)"/>
    <property type="match status" value="1"/>
</dbReference>
<dbReference type="Gene3D" id="1.20.120.520">
    <property type="entry name" value="nmb1532 protein domain like"/>
    <property type="match status" value="1"/>
</dbReference>
<dbReference type="PANTHER" id="PTHR35585:SF1">
    <property type="entry name" value="HHE DOMAIN PROTEIN (AFU_ORTHOLOGUE AFUA_4G00730)"/>
    <property type="match status" value="1"/>
</dbReference>
<reference evidence="3" key="1">
    <citation type="submission" date="2023-07" db="EMBL/GenBank/DDBJ databases">
        <title>30 novel species of actinomycetes from the DSMZ collection.</title>
        <authorList>
            <person name="Nouioui I."/>
        </authorList>
    </citation>
    <scope>NUCLEOTIDE SEQUENCE [LARGE SCALE GENOMIC DNA]</scope>
    <source>
        <strain evidence="3">DSM 42041</strain>
    </source>
</reference>
<organism evidence="2 3">
    <name type="scientific">Streptomyces hazeniae</name>
    <dbReference type="NCBI Taxonomy" id="3075538"/>
    <lineage>
        <taxon>Bacteria</taxon>
        <taxon>Bacillati</taxon>
        <taxon>Actinomycetota</taxon>
        <taxon>Actinomycetes</taxon>
        <taxon>Kitasatosporales</taxon>
        <taxon>Streptomycetaceae</taxon>
        <taxon>Streptomyces</taxon>
    </lineage>
</organism>
<proteinExistence type="predicted"/>
<protein>
    <submittedName>
        <fullName evidence="2">Hemerythrin domain-containing protein</fullName>
    </submittedName>
</protein>
<evidence type="ECO:0000313" key="3">
    <source>
        <dbReference type="Proteomes" id="UP001183414"/>
    </source>
</evidence>
<accession>A0ABU2NLH6</accession>
<dbReference type="Pfam" id="PF01814">
    <property type="entry name" value="Hemerythrin"/>
    <property type="match status" value="1"/>
</dbReference>
<evidence type="ECO:0000259" key="1">
    <source>
        <dbReference type="Pfam" id="PF01814"/>
    </source>
</evidence>
<dbReference type="RefSeq" id="WP_311671746.1">
    <property type="nucleotide sequence ID" value="NZ_JAVREQ010000001.1"/>
</dbReference>
<evidence type="ECO:0000313" key="2">
    <source>
        <dbReference type="EMBL" id="MDT0377831.1"/>
    </source>
</evidence>
<dbReference type="Proteomes" id="UP001183414">
    <property type="component" value="Unassembled WGS sequence"/>
</dbReference>
<dbReference type="InterPro" id="IPR012312">
    <property type="entry name" value="Hemerythrin-like"/>
</dbReference>
<comment type="caution">
    <text evidence="2">The sequence shown here is derived from an EMBL/GenBank/DDBJ whole genome shotgun (WGS) entry which is preliminary data.</text>
</comment>
<feature type="domain" description="Hemerythrin-like" evidence="1">
    <location>
        <begin position="8"/>
        <end position="121"/>
    </location>
</feature>
<name>A0ABU2NLH6_9ACTN</name>
<keyword evidence="3" id="KW-1185">Reference proteome</keyword>
<gene>
    <name evidence="2" type="ORF">RM572_03460</name>
</gene>